<evidence type="ECO:0000256" key="2">
    <source>
        <dbReference type="ARBA" id="ARBA00022538"/>
    </source>
</evidence>
<dbReference type="GeneID" id="6750830"/>
<keyword evidence="8" id="KW-1133">Transmembrane helix</keyword>
<dbReference type="PANTHER" id="PTHR11767:SF105">
    <property type="entry name" value="INWARD RECTIFIER POTASSIUM CHANNEL C-TERMINAL DOMAIN-CONTAINING PROTEIN"/>
    <property type="match status" value="1"/>
</dbReference>
<dbReference type="EMBL" id="DS985242">
    <property type="protein sequence ID" value="EDV27781.1"/>
    <property type="molecule type" value="Genomic_DNA"/>
</dbReference>
<dbReference type="PANTHER" id="PTHR11767">
    <property type="entry name" value="INWARD RECTIFIER POTASSIUM CHANNEL"/>
    <property type="match status" value="1"/>
</dbReference>
<dbReference type="CTD" id="6750830"/>
<evidence type="ECO:0000256" key="4">
    <source>
        <dbReference type="ARBA" id="ARBA00022958"/>
    </source>
</evidence>
<sequence>MEVPDFQINDTPRTPKRRHSWPAISHRCCNLACQGHHHSISMHPRRLIRHLSHIVSNTSISHSPLLRATLQSFLLAMLATSQFIKKWSIIIIQYAWKQICLNYAAVSERADLEGSSAIDDKFAEQLKNVHFRNYQIRLDNDLFGNLVRMPWSYIFGLFAVAYLTISIVFTITYTVADIIDFDLSYTFWYWLVFSLSITTCLGSENLDPNRAHLLLILISNLQAFISQILLAFVTGIVFARFSRRRCQIQFADKLIINSVDGVDCLQGRLTPIRARYGIFDCHIKLYLTRGYRTKEGEHGIRIT</sequence>
<dbReference type="RefSeq" id="XP_002109615.1">
    <property type="nucleotide sequence ID" value="XM_002109579.1"/>
</dbReference>
<organism evidence="9 10">
    <name type="scientific">Trichoplax adhaerens</name>
    <name type="common">Trichoplax reptans</name>
    <dbReference type="NCBI Taxonomy" id="10228"/>
    <lineage>
        <taxon>Eukaryota</taxon>
        <taxon>Metazoa</taxon>
        <taxon>Placozoa</taxon>
        <taxon>Uniplacotomia</taxon>
        <taxon>Trichoplacea</taxon>
        <taxon>Trichoplacidae</taxon>
        <taxon>Trichoplax</taxon>
    </lineage>
</organism>
<dbReference type="InterPro" id="IPR014756">
    <property type="entry name" value="Ig_E-set"/>
</dbReference>
<dbReference type="AlphaFoldDB" id="B3RQ88"/>
<dbReference type="InterPro" id="IPR016449">
    <property type="entry name" value="K_chnl_inward-rec_Kir"/>
</dbReference>
<feature type="transmembrane region" description="Helical" evidence="8">
    <location>
        <begin position="187"/>
        <end position="206"/>
    </location>
</feature>
<reference evidence="9 10" key="1">
    <citation type="journal article" date="2008" name="Nature">
        <title>The Trichoplax genome and the nature of placozoans.</title>
        <authorList>
            <person name="Srivastava M."/>
            <person name="Begovic E."/>
            <person name="Chapman J."/>
            <person name="Putnam N.H."/>
            <person name="Hellsten U."/>
            <person name="Kawashima T."/>
            <person name="Kuo A."/>
            <person name="Mitros T."/>
            <person name="Salamov A."/>
            <person name="Carpenter M.L."/>
            <person name="Signorovitch A.Y."/>
            <person name="Moreno M.A."/>
            <person name="Kamm K."/>
            <person name="Grimwood J."/>
            <person name="Schmutz J."/>
            <person name="Shapiro H."/>
            <person name="Grigoriev I.V."/>
            <person name="Buss L.W."/>
            <person name="Schierwater B."/>
            <person name="Dellaporta S.L."/>
            <person name="Rokhsar D.S."/>
        </authorList>
    </citation>
    <scope>NUCLEOTIDE SEQUENCE [LARGE SCALE GENOMIC DNA]</scope>
    <source>
        <strain evidence="9 10">Grell-BS-1999</strain>
    </source>
</reference>
<evidence type="ECO:0000256" key="7">
    <source>
        <dbReference type="RuleBase" id="RU003822"/>
    </source>
</evidence>
<dbReference type="SUPFAM" id="SSF81296">
    <property type="entry name" value="E set domains"/>
    <property type="match status" value="1"/>
</dbReference>
<dbReference type="GO" id="GO:1990573">
    <property type="term" value="P:potassium ion import across plasma membrane"/>
    <property type="evidence" value="ECO:0000318"/>
    <property type="project" value="GO_Central"/>
</dbReference>
<dbReference type="KEGG" id="tad:TRIADDRAFT_53816"/>
<dbReference type="GO" id="GO:0034702">
    <property type="term" value="C:monoatomic ion channel complex"/>
    <property type="evidence" value="ECO:0007669"/>
    <property type="project" value="UniProtKB-KW"/>
</dbReference>
<keyword evidence="6 7" id="KW-0407">Ion channel</keyword>
<dbReference type="GO" id="GO:0005242">
    <property type="term" value="F:inward rectifier potassium channel activity"/>
    <property type="evidence" value="ECO:0000318"/>
    <property type="project" value="GO_Central"/>
</dbReference>
<dbReference type="FunFam" id="1.10.287.70:FF:000274">
    <property type="entry name" value="ATP-sensitive inward rectifier potassium channel 10"/>
    <property type="match status" value="1"/>
</dbReference>
<dbReference type="GO" id="GO:0005886">
    <property type="term" value="C:plasma membrane"/>
    <property type="evidence" value="ECO:0000318"/>
    <property type="project" value="GO_Central"/>
</dbReference>
<keyword evidence="10" id="KW-1185">Reference proteome</keyword>
<proteinExistence type="inferred from homology"/>
<dbReference type="InterPro" id="IPR013518">
    <property type="entry name" value="K_chnl_inward-rec_Kir_cyto"/>
</dbReference>
<evidence type="ECO:0000313" key="10">
    <source>
        <dbReference type="Proteomes" id="UP000009022"/>
    </source>
</evidence>
<accession>B3RQ88</accession>
<keyword evidence="2 7" id="KW-0633">Potassium transport</keyword>
<dbReference type="GO" id="GO:0034765">
    <property type="term" value="P:regulation of monoatomic ion transmembrane transport"/>
    <property type="evidence" value="ECO:0000318"/>
    <property type="project" value="GO_Central"/>
</dbReference>
<dbReference type="Proteomes" id="UP000009022">
    <property type="component" value="Unassembled WGS sequence"/>
</dbReference>
<feature type="transmembrane region" description="Helical" evidence="8">
    <location>
        <begin position="153"/>
        <end position="175"/>
    </location>
</feature>
<dbReference type="Gene3D" id="2.60.40.1400">
    <property type="entry name" value="G protein-activated inward rectifier potassium channel 1"/>
    <property type="match status" value="1"/>
</dbReference>
<keyword evidence="4 7" id="KW-0630">Potassium</keyword>
<evidence type="ECO:0000256" key="8">
    <source>
        <dbReference type="SAM" id="Phobius"/>
    </source>
</evidence>
<keyword evidence="7 8" id="KW-0812">Transmembrane</keyword>
<evidence type="ECO:0000256" key="3">
    <source>
        <dbReference type="ARBA" id="ARBA00022882"/>
    </source>
</evidence>
<keyword evidence="1 7" id="KW-0813">Transport</keyword>
<protein>
    <recommendedName>
        <fullName evidence="11">Potassium channel inwardly rectifying transmembrane domain-containing protein</fullName>
    </recommendedName>
</protein>
<evidence type="ECO:0000313" key="9">
    <source>
        <dbReference type="EMBL" id="EDV27781.1"/>
    </source>
</evidence>
<comment type="similarity">
    <text evidence="7">Belongs to the inward rectifier-type potassium channel (TC 1.A.2.1) family.</text>
</comment>
<evidence type="ECO:0000256" key="5">
    <source>
        <dbReference type="ARBA" id="ARBA00023065"/>
    </source>
</evidence>
<dbReference type="FunFam" id="2.60.40.1400:FF:000020">
    <property type="match status" value="1"/>
</dbReference>
<dbReference type="PhylomeDB" id="B3RQ88"/>
<keyword evidence="8" id="KW-0472">Membrane</keyword>
<evidence type="ECO:0000256" key="1">
    <source>
        <dbReference type="ARBA" id="ARBA00022448"/>
    </source>
</evidence>
<evidence type="ECO:0008006" key="11">
    <source>
        <dbReference type="Google" id="ProtNLM"/>
    </source>
</evidence>
<dbReference type="InParanoid" id="B3RQ88"/>
<evidence type="ECO:0000256" key="6">
    <source>
        <dbReference type="ARBA" id="ARBA00023303"/>
    </source>
</evidence>
<keyword evidence="3 7" id="KW-0851">Voltage-gated channel</keyword>
<dbReference type="HOGENOM" id="CLU_055711_0_0_1"/>
<feature type="transmembrane region" description="Helical" evidence="8">
    <location>
        <begin position="213"/>
        <end position="239"/>
    </location>
</feature>
<gene>
    <name evidence="9" type="ORF">TRIADDRAFT_53816</name>
</gene>
<comment type="subcellular location">
    <subcellularLocation>
        <location evidence="7">Membrane</location>
        <topology evidence="7">Multi-pass membrane protein</topology>
    </subcellularLocation>
</comment>
<keyword evidence="5 7" id="KW-0406">Ion transport</keyword>
<name>B3RQ88_TRIAD</name>
<dbReference type="Gene3D" id="1.10.287.70">
    <property type="match status" value="1"/>
</dbReference>